<evidence type="ECO:0000256" key="1">
    <source>
        <dbReference type="SAM" id="MobiDB-lite"/>
    </source>
</evidence>
<gene>
    <name evidence="3" type="ORF">MERR_LOCUS2808</name>
</gene>
<name>A0A6D2HI67_9BRAS</name>
<proteinExistence type="predicted"/>
<dbReference type="Pfam" id="PF03732">
    <property type="entry name" value="Retrotrans_gag"/>
    <property type="match status" value="1"/>
</dbReference>
<evidence type="ECO:0000259" key="2">
    <source>
        <dbReference type="Pfam" id="PF03732"/>
    </source>
</evidence>
<organism evidence="3 4">
    <name type="scientific">Microthlaspi erraticum</name>
    <dbReference type="NCBI Taxonomy" id="1685480"/>
    <lineage>
        <taxon>Eukaryota</taxon>
        <taxon>Viridiplantae</taxon>
        <taxon>Streptophyta</taxon>
        <taxon>Embryophyta</taxon>
        <taxon>Tracheophyta</taxon>
        <taxon>Spermatophyta</taxon>
        <taxon>Magnoliopsida</taxon>
        <taxon>eudicotyledons</taxon>
        <taxon>Gunneridae</taxon>
        <taxon>Pentapetalae</taxon>
        <taxon>rosids</taxon>
        <taxon>malvids</taxon>
        <taxon>Brassicales</taxon>
        <taxon>Brassicaceae</taxon>
        <taxon>Coluteocarpeae</taxon>
        <taxon>Microthlaspi</taxon>
    </lineage>
</organism>
<dbReference type="AlphaFoldDB" id="A0A6D2HI67"/>
<dbReference type="EMBL" id="CACVBM020000188">
    <property type="protein sequence ID" value="CAA7015573.1"/>
    <property type="molecule type" value="Genomic_DNA"/>
</dbReference>
<reference evidence="3" key="1">
    <citation type="submission" date="2020-01" db="EMBL/GenBank/DDBJ databases">
        <authorList>
            <person name="Mishra B."/>
        </authorList>
    </citation>
    <scope>NUCLEOTIDE SEQUENCE [LARGE SCALE GENOMIC DNA]</scope>
</reference>
<evidence type="ECO:0000313" key="3">
    <source>
        <dbReference type="EMBL" id="CAA7015573.1"/>
    </source>
</evidence>
<feature type="region of interest" description="Disordered" evidence="1">
    <location>
        <begin position="214"/>
        <end position="237"/>
    </location>
</feature>
<dbReference type="OrthoDB" id="728678at2759"/>
<keyword evidence="4" id="KW-1185">Reference proteome</keyword>
<feature type="domain" description="Retrotransposon gag" evidence="2">
    <location>
        <begin position="134"/>
        <end position="204"/>
    </location>
</feature>
<evidence type="ECO:0000313" key="4">
    <source>
        <dbReference type="Proteomes" id="UP000467841"/>
    </source>
</evidence>
<dbReference type="InterPro" id="IPR005162">
    <property type="entry name" value="Retrotrans_gag_dom"/>
</dbReference>
<dbReference type="Proteomes" id="UP000467841">
    <property type="component" value="Unassembled WGS sequence"/>
</dbReference>
<sequence length="271" mass="29700">MARRQSDCLTKYLLNTYATPFQCVADGLVARGCSARGRGCLRPWRPGPRSWYSGGFGRECAPSVATASVTQSVSMAAIGSFSASGSTGGSGSTPVAVVQHVATDVVQPGAAYAGVTILGVYGTYVEAAVGRREFWTWGDFLGEFNAKYFPRQARERLQMRFMDIEQGSRSVREYDAEFSRLLVHAGFGMEAEHQLTNRFLEGFRKDIRTLCRSSMHRGSSSRRHSHRTTGPLKSASTDAANSTRLALEVCILLLHSVRISLRSPSRNLFVN</sequence>
<accession>A0A6D2HI67</accession>
<protein>
    <recommendedName>
        <fullName evidence="2">Retrotransposon gag domain-containing protein</fullName>
    </recommendedName>
</protein>
<comment type="caution">
    <text evidence="3">The sequence shown here is derived from an EMBL/GenBank/DDBJ whole genome shotgun (WGS) entry which is preliminary data.</text>
</comment>